<sequence length="107" mass="11414">MESPQLGRPNPFSGRAAQRAIRWFWKHSLGEIRALYGYTVYPISSRKKASCGVPAGWDSYPGAIAIWAIVGCSMGNVGPTHEIAPCPASWSACSTRDQEGVAAFAGA</sequence>
<keyword evidence="1" id="KW-0614">Plasmid</keyword>
<gene>
    <name evidence="1" type="ordered locus">Rmet_6730</name>
</gene>
<dbReference type="EMBL" id="CP000353">
    <property type="protein sequence ID" value="ADC45309.1"/>
    <property type="molecule type" value="Genomic_DNA"/>
</dbReference>
<dbReference type="AlphaFoldDB" id="D3DYD9"/>
<proteinExistence type="predicted"/>
<accession>D3DYD9</accession>
<geneLocation type="plasmid" evidence="1 2">
    <name>megaplasmid</name>
</geneLocation>
<evidence type="ECO:0000313" key="2">
    <source>
        <dbReference type="Proteomes" id="UP000002429"/>
    </source>
</evidence>
<evidence type="ECO:0000313" key="1">
    <source>
        <dbReference type="EMBL" id="ADC45309.1"/>
    </source>
</evidence>
<organism evidence="1 2">
    <name type="scientific">Cupriavidus metallidurans (strain ATCC 43123 / DSM 2839 / NBRC 102507 / CH34)</name>
    <name type="common">Ralstonia metallidurans</name>
    <dbReference type="NCBI Taxonomy" id="266264"/>
    <lineage>
        <taxon>Bacteria</taxon>
        <taxon>Pseudomonadati</taxon>
        <taxon>Pseudomonadota</taxon>
        <taxon>Betaproteobacteria</taxon>
        <taxon>Burkholderiales</taxon>
        <taxon>Burkholderiaceae</taxon>
        <taxon>Cupriavidus</taxon>
    </lineage>
</organism>
<reference evidence="2" key="1">
    <citation type="journal article" date="2010" name="PLoS ONE">
        <title>The complete genome sequence of Cupriavidus metallidurans strain CH34, a master survivalist in harsh and anthropogenic environments.</title>
        <authorList>
            <person name="Janssen P.J."/>
            <person name="Van Houdt R."/>
            <person name="Moors H."/>
            <person name="Monsieurs P."/>
            <person name="Morin N."/>
            <person name="Michaux A."/>
            <person name="Benotmane M.A."/>
            <person name="Leys N."/>
            <person name="Vallaeys T."/>
            <person name="Lapidus A."/>
            <person name="Monchy S."/>
            <person name="Medigue C."/>
            <person name="Taghavi S."/>
            <person name="McCorkle S."/>
            <person name="Dunn J."/>
            <person name="van der Lelie D."/>
            <person name="Mergeay M."/>
        </authorList>
    </citation>
    <scope>NUCLEOTIDE SEQUENCE [LARGE SCALE GENOMIC DNA]</scope>
    <source>
        <strain evidence="2">ATCC 43123 / DSM 2839 / NBRC 102507 / CH34</strain>
    </source>
</reference>
<name>D3DYD9_CUPMC</name>
<protein>
    <submittedName>
        <fullName evidence="1">Uncharacterized protein</fullName>
    </submittedName>
</protein>
<keyword evidence="2" id="KW-1185">Reference proteome</keyword>
<dbReference type="Proteomes" id="UP000002429">
    <property type="component" value="Plasmid megaplasmid"/>
</dbReference>
<dbReference type="HOGENOM" id="CLU_2207900_0_0_4"/>
<dbReference type="KEGG" id="rme:Rmet_6730"/>